<feature type="disulfide bond" evidence="7">
    <location>
        <begin position="934"/>
        <end position="944"/>
    </location>
</feature>
<feature type="disulfide bond" evidence="7">
    <location>
        <begin position="1309"/>
        <end position="1373"/>
    </location>
</feature>
<feature type="disulfide bond" evidence="7">
    <location>
        <begin position="1860"/>
        <end position="1924"/>
    </location>
</feature>
<dbReference type="FunFam" id="3.10.250.10:FF:000006">
    <property type="entry name" value="neurotrypsin isoform X2"/>
    <property type="match status" value="3"/>
</dbReference>
<feature type="disulfide bond" evidence="7">
    <location>
        <begin position="1560"/>
        <end position="1621"/>
    </location>
</feature>
<keyword evidence="6" id="KW-0325">Glycoprotein</keyword>
<feature type="disulfide bond" evidence="7">
    <location>
        <begin position="1651"/>
        <end position="1715"/>
    </location>
</feature>
<dbReference type="InParanoid" id="A0A6J3ECI7"/>
<feature type="disulfide bond" evidence="7">
    <location>
        <begin position="1144"/>
        <end position="1154"/>
    </location>
</feature>
<feature type="disulfide bond" evidence="7">
    <location>
        <begin position="1801"/>
        <end position="1811"/>
    </location>
</feature>
<feature type="disulfide bond" evidence="7">
    <location>
        <begin position="411"/>
        <end position="421"/>
    </location>
</feature>
<feature type="domain" description="SRCR" evidence="8">
    <location>
        <begin position="447"/>
        <end position="547"/>
    </location>
</feature>
<feature type="disulfide bond" evidence="7">
    <location>
        <begin position="1547"/>
        <end position="1611"/>
    </location>
</feature>
<feature type="disulfide bond" evidence="7">
    <location>
        <begin position="1873"/>
        <end position="1934"/>
    </location>
</feature>
<feature type="disulfide bond" evidence="7">
    <location>
        <begin position="197"/>
        <end position="207"/>
    </location>
</feature>
<feature type="disulfide bond" evidence="7">
    <location>
        <begin position="1770"/>
        <end position="1831"/>
    </location>
</feature>
<feature type="disulfide bond" evidence="7">
    <location>
        <begin position="1591"/>
        <end position="1601"/>
    </location>
</feature>
<feature type="domain" description="SRCR" evidence="8">
    <location>
        <begin position="1627"/>
        <end position="1727"/>
    </location>
</feature>
<feature type="disulfide bond" evidence="7">
    <location>
        <begin position="1353"/>
        <end position="1363"/>
    </location>
</feature>
<evidence type="ECO:0000313" key="10">
    <source>
        <dbReference type="RefSeq" id="XP_032060934.1"/>
    </source>
</evidence>
<feature type="disulfide bond" evidence="7">
    <location>
        <begin position="515"/>
        <end position="525"/>
    </location>
</feature>
<dbReference type="PANTHER" id="PTHR19331">
    <property type="entry name" value="SCAVENGER RECEPTOR DOMAIN-CONTAINING"/>
    <property type="match status" value="1"/>
</dbReference>
<evidence type="ECO:0000256" key="1">
    <source>
        <dbReference type="ARBA" id="ARBA00004613"/>
    </source>
</evidence>
<feature type="disulfide bond" evidence="7">
    <location>
        <begin position="621"/>
        <end position="631"/>
    </location>
</feature>
<feature type="domain" description="SRCR" evidence="8">
    <location>
        <begin position="1940"/>
        <end position="2040"/>
    </location>
</feature>
<keyword evidence="9" id="KW-1185">Reference proteome</keyword>
<feature type="disulfide bond" evidence="7">
    <location>
        <begin position="380"/>
        <end position="441"/>
    </location>
</feature>
<feature type="disulfide bond" evidence="7">
    <location>
        <begin position="153"/>
        <end position="217"/>
    </location>
</feature>
<evidence type="ECO:0000256" key="5">
    <source>
        <dbReference type="ARBA" id="ARBA00023157"/>
    </source>
</evidence>
<dbReference type="SMART" id="SM00202">
    <property type="entry name" value="SR"/>
    <property type="match status" value="19"/>
</dbReference>
<feature type="disulfide bond" evidence="7">
    <location>
        <begin position="693"/>
        <end position="754"/>
    </location>
</feature>
<feature type="domain" description="SRCR" evidence="8">
    <location>
        <begin position="552"/>
        <end position="652"/>
    </location>
</feature>
<feature type="disulfide bond" evidence="7">
    <location>
        <begin position="724"/>
        <end position="734"/>
    </location>
</feature>
<comment type="caution">
    <text evidence="7">Lacks conserved residue(s) required for the propagation of feature annotation.</text>
</comment>
<evidence type="ECO:0000256" key="7">
    <source>
        <dbReference type="PROSITE-ProRule" id="PRU00196"/>
    </source>
</evidence>
<feature type="disulfide bond" evidence="7">
    <location>
        <begin position="2009"/>
        <end position="2019"/>
    </location>
</feature>
<accession>A0A6J3ECI7</accession>
<dbReference type="GO" id="GO:0005576">
    <property type="term" value="C:extracellular region"/>
    <property type="evidence" value="ECO:0007669"/>
    <property type="project" value="UniProtKB-SubCell"/>
</dbReference>
<feature type="disulfide bond" evidence="7">
    <location>
        <begin position="1219"/>
        <end position="1280"/>
    </location>
</feature>
<feature type="disulfide bond" evidence="7">
    <location>
        <begin position="367"/>
        <end position="431"/>
    </location>
</feature>
<dbReference type="PROSITE" id="PS00420">
    <property type="entry name" value="SRCR_1"/>
    <property type="match status" value="10"/>
</dbReference>
<evidence type="ECO:0000256" key="6">
    <source>
        <dbReference type="ARBA" id="ARBA00023180"/>
    </source>
</evidence>
<feature type="disulfide bond" evidence="7">
    <location>
        <begin position="1455"/>
        <end position="1465"/>
    </location>
</feature>
<feature type="domain" description="SRCR" evidence="8">
    <location>
        <begin position="865"/>
        <end position="966"/>
    </location>
</feature>
<dbReference type="RefSeq" id="XP_032060934.1">
    <property type="nucleotide sequence ID" value="XM_032205043.1"/>
</dbReference>
<feature type="disulfide bond" evidence="7">
    <location>
        <begin position="577"/>
        <end position="641"/>
    </location>
</feature>
<feature type="disulfide bond" evidence="7">
    <location>
        <begin position="1695"/>
        <end position="1705"/>
    </location>
</feature>
<keyword evidence="2" id="KW-0964">Secreted</keyword>
<feature type="disulfide bond" evidence="7">
    <location>
        <begin position="1250"/>
        <end position="1260"/>
    </location>
</feature>
<feature type="disulfide bond" evidence="7">
    <location>
        <begin position="1978"/>
        <end position="2039"/>
    </location>
</feature>
<feature type="domain" description="SRCR" evidence="8">
    <location>
        <begin position="971"/>
        <end position="1071"/>
    </location>
</feature>
<dbReference type="Proteomes" id="UP000504639">
    <property type="component" value="Chromosome 31"/>
</dbReference>
<feature type="disulfide bond" evidence="7">
    <location>
        <begin position="1040"/>
        <end position="1050"/>
    </location>
</feature>
<proteinExistence type="predicted"/>
<dbReference type="PRINTS" id="PR00258">
    <property type="entry name" value="SPERACTRCPTR"/>
</dbReference>
<keyword evidence="5 7" id="KW-1015">Disulfide bond</keyword>
<keyword evidence="3" id="KW-0732">Signal</keyword>
<feature type="disulfide bond" evidence="7">
    <location>
        <begin position="95"/>
        <end position="105"/>
    </location>
</feature>
<feature type="disulfide bond" evidence="7">
    <location>
        <begin position="795"/>
        <end position="856"/>
    </location>
</feature>
<dbReference type="GeneID" id="116500129"/>
<feature type="disulfide bond" evidence="7">
    <location>
        <begin position="305"/>
        <end position="315"/>
    </location>
</feature>
<dbReference type="KEGG" id="aful:116500129"/>
<feature type="disulfide bond" evidence="7">
    <location>
        <begin position="166"/>
        <end position="227"/>
    </location>
</feature>
<feature type="domain" description="SRCR" evidence="8">
    <location>
        <begin position="1522"/>
        <end position="1622"/>
    </location>
</feature>
<feature type="disulfide bond" evidence="7">
    <location>
        <begin position="1322"/>
        <end position="1383"/>
    </location>
</feature>
<feature type="disulfide bond" evidence="7">
    <location>
        <begin position="1009"/>
        <end position="1070"/>
    </location>
</feature>
<feature type="domain" description="SRCR" evidence="8">
    <location>
        <begin position="1835"/>
        <end position="1935"/>
    </location>
</feature>
<evidence type="ECO:0000313" key="9">
    <source>
        <dbReference type="Proteomes" id="UP000504639"/>
    </source>
</evidence>
<dbReference type="InterPro" id="IPR001190">
    <property type="entry name" value="SRCR"/>
</dbReference>
<feature type="disulfide bond" evidence="7">
    <location>
        <begin position="64"/>
        <end position="125"/>
    </location>
</feature>
<feature type="domain" description="SRCR" evidence="8">
    <location>
        <begin position="655"/>
        <end position="755"/>
    </location>
</feature>
<feature type="disulfide bond" evidence="7">
    <location>
        <begin position="1206"/>
        <end position="1270"/>
    </location>
</feature>
<evidence type="ECO:0000256" key="4">
    <source>
        <dbReference type="ARBA" id="ARBA00022737"/>
    </source>
</evidence>
<feature type="disulfide bond" evidence="7">
    <location>
        <begin position="680"/>
        <end position="744"/>
    </location>
</feature>
<sequence length="2055" mass="217990">MRWEVGTEVPEGSGNSQVSLVAPGFVRLVGGDSPCSGSVEVYDRDQWKAVCHSHFGAKAAEVVCRELQCGTALSVHGAAQLGEGAGPVWDRELQCVGNESTILFCPWGAPKDKACTHSNGTHVTCTRFRLVNGSTACEGRVEVEVLGSWGTLCASRWDLSDAHVLCRHLGCGFAESIPGGGHFGRGTGPIWRDSFHCDGTEAHLGQCPVTALGASPCSQENAAAVICSGPARQVSVRLVGGGSWCDGRVEVFQHGTWGRVLDEQWDMQEASVVCRQLQCGEAEAAYTPVRAERGLGPVGLRGVRCAGHEADLSLCNTSLPESTPAAGIMEDVGVVCRGSRQVRLADGAGRCAGRVEIYYQGRWGTVCDDAWDLADAAVVCRQLGCGGALEAAGSARFGEGSGQIWLDGVNCSGAEAALWDCPAKAWGQQDCRHKEDAGVICSEFMALRLENSDGCSGRLQVFYNGTWGSICSNSMTTETVSLVCKELGCGKEGELETRSNYAKLSGTAWLDRVECGKSNSSFWQCPSAPWHPQSCTDLREETHITCNGAVKVRLVDGGKRCAGRVEVKHQGQWGTVCDDRWDMTDAAVVCRQLGCGIALKSLKKAHFGQGSGSIWMDEVECNGTESALSDCTHRGWGQTGCYHSEDAGVTCSGFVRLVGGDSPCSGSVEVYDRDQWKAVCHSHFGAKAAEVVCRELQCGTALSVHGAAHVGEGAGPVWDRELQCVGNESTILFCPWGAPKDKACTHSNGTHVTCTRFRLVNGSTACEGRVEVEVLGSWGTLCASRWDLSDAHVLCRHLGCGFAESIPGGGHFGRGTGPVWRDSFHCDGTEAHLGQCPVTALGASPCSQENAAAVICSGPARQVSVRLVGGGSRCDGRVEVFQHGTWGRVLDEQWDMQEASVVCRQLQCGEAEAAYTPVRAERGLGPVGLRGVRCAGHEADLSLCNTSLPQSTPAAGVMEDVGVVCRGSRRVRLADGAGRCAGRVEIYYQGRWGTVCDDAWDLADAAVVCRQLGCGGALEAAGSARFGEGSGQIWLDGVNCSGAEAALWDCPAKAWGQQDCRHKEDAGVICSEFMALRLENSDGCSGRLQVFYNGTWGSICSNSMTTETVSLVCKELGCGKEGELETRSNYAKLSGIAWLDRVECGKSNSSFWQCPSAPWHPQSCTDLREETHITCNGAVKVRLVDGGKRCAGRVEVKHQGQWGTVCDDRWDMTDAAVVCRQLGCGIALKSLKKAHFGQGSGSIWMDEVECNGTESALSDCTHYGWGETNCYHSEDAGVTCSGFVRLVGGDSPCSGSVEVYDRDQWKAVCHSHFGAKAAEVVCRELQCGTALSVHGAAHVGEGAGPVWDRELQCVGNESTILFCPWGAPKDKACTHSNGTHVTCTRFRLVNGSTACEGRVEVEVLGSWGTLCASRWDLSDAHVLCRHLGCGFAESIPGGGHFGRGTGPVWRDSFHCDGTEAHLGQCPVTALGASPCSQENAAAVICSGHEADLSLCNTSLPQSTPAAGIMEDVGVVCQGSRQVRLADGAGRCAGRVEIYYQGRWGTVCDDAWDLADAAVVCRQLGCGGALEAAGSARFGEGSGQIWLDGVNCSGAEAALWDCPAKAWGQQDCRHKEDAGVICSEFMALRLENSDGCSGRLQVFYNGTWGSVCSNSMTTETVSLVCKELGCGNEGELEPDFNYAKLSGIAWLDHVECGKSNSSFWQCPSAPWHPQSCTDLREETHITCKGAAEVRLADGGSRCAGRVEVKHQHQWGTVCDDYWDIFDAAVVCRQLGCGIALEALQTAQFGPGSGSIWMDDVECIGTESALSDCTHSGWGQANCYHDEDAGVICSGFVRLVGGDSPCSGSLEVHDRDQWKAVCHSYFGAKAAEVVCRELQCGTALSVHGAAQLGEGAGPVWDRELQCVGNESTILFCPWGASKDKACTHSNGTHVICTQYTDFRLVNGSTACEGRVEVEVLGTWGTLCASRWDLSDAHVLCRHLGCGFAESIPGGGHFGRGTGPVWRDSFHCDGTEAHVGQCPVTALGASPCSQENAAAVICSGECWAVLQSPFAPGL</sequence>
<feature type="disulfide bond" evidence="7">
    <location>
        <begin position="1904"/>
        <end position="1914"/>
    </location>
</feature>
<keyword evidence="4" id="KW-0677">Repeat</keyword>
<evidence type="ECO:0000259" key="8">
    <source>
        <dbReference type="PROSITE" id="PS50287"/>
    </source>
</evidence>
<feature type="domain" description="SRCR" evidence="8">
    <location>
        <begin position="1386"/>
        <end position="1486"/>
    </location>
</feature>
<feature type="disulfide bond" evidence="7">
    <location>
        <begin position="471"/>
        <end position="535"/>
    </location>
</feature>
<feature type="domain" description="SRCR" evidence="8">
    <location>
        <begin position="1732"/>
        <end position="1832"/>
    </location>
</feature>
<dbReference type="PROSITE" id="PS50287">
    <property type="entry name" value="SRCR_2"/>
    <property type="match status" value="19"/>
</dbReference>
<feature type="disulfide bond" evidence="7">
    <location>
        <begin position="1424"/>
        <end position="1485"/>
    </location>
</feature>
<feature type="disulfide bond" evidence="7">
    <location>
        <begin position="782"/>
        <end position="846"/>
    </location>
</feature>
<feature type="disulfide bond" evidence="7">
    <location>
        <begin position="1100"/>
        <end position="1164"/>
    </location>
</feature>
<dbReference type="SUPFAM" id="SSF56487">
    <property type="entry name" value="SRCR-like"/>
    <property type="match status" value="19"/>
</dbReference>
<feature type="domain" description="SRCR" evidence="8">
    <location>
        <begin position="342"/>
        <end position="442"/>
    </location>
</feature>
<feature type="domain" description="SRCR" evidence="8">
    <location>
        <begin position="1284"/>
        <end position="1384"/>
    </location>
</feature>
<comment type="subcellular location">
    <subcellularLocation>
        <location evidence="1">Secreted</location>
    </subcellularLocation>
</comment>
<dbReference type="FunFam" id="3.10.250.10:FF:000001">
    <property type="entry name" value="Lysyl oxidase 4 isoform X1"/>
    <property type="match status" value="2"/>
</dbReference>
<gene>
    <name evidence="10" type="primary">LOC116500129</name>
</gene>
<feature type="domain" description="SRCR" evidence="8">
    <location>
        <begin position="236"/>
        <end position="337"/>
    </location>
</feature>
<organism evidence="9 10">
    <name type="scientific">Aythya fuligula</name>
    <name type="common">Tufted duck</name>
    <name type="synonym">Anas fuligula</name>
    <dbReference type="NCBI Taxonomy" id="219594"/>
    <lineage>
        <taxon>Eukaryota</taxon>
        <taxon>Metazoa</taxon>
        <taxon>Chordata</taxon>
        <taxon>Craniata</taxon>
        <taxon>Vertebrata</taxon>
        <taxon>Euteleostomi</taxon>
        <taxon>Archelosauria</taxon>
        <taxon>Archosauria</taxon>
        <taxon>Dinosauria</taxon>
        <taxon>Saurischia</taxon>
        <taxon>Theropoda</taxon>
        <taxon>Coelurosauria</taxon>
        <taxon>Aves</taxon>
        <taxon>Neognathae</taxon>
        <taxon>Galloanserae</taxon>
        <taxon>Anseriformes</taxon>
        <taxon>Anatidae</taxon>
        <taxon>Aythyinae</taxon>
        <taxon>Aythya</taxon>
    </lineage>
</organism>
<feature type="domain" description="SRCR" evidence="8">
    <location>
        <begin position="1181"/>
        <end position="1281"/>
    </location>
</feature>
<evidence type="ECO:0000256" key="2">
    <source>
        <dbReference type="ARBA" id="ARBA00022525"/>
    </source>
</evidence>
<feature type="disulfide bond" evidence="7">
    <location>
        <begin position="51"/>
        <end position="115"/>
    </location>
</feature>
<name>A0A6J3ECI7_AYTFU</name>
<evidence type="ECO:0000256" key="3">
    <source>
        <dbReference type="ARBA" id="ARBA00022729"/>
    </source>
</evidence>
<feature type="disulfide bond" evidence="7">
    <location>
        <begin position="1965"/>
        <end position="2029"/>
    </location>
</feature>
<dbReference type="InterPro" id="IPR036772">
    <property type="entry name" value="SRCR-like_dom_sf"/>
</dbReference>
<dbReference type="FunFam" id="3.10.250.10:FF:000009">
    <property type="entry name" value="WC1"/>
    <property type="match status" value="3"/>
</dbReference>
<dbReference type="FunFam" id="3.10.250.10:FF:000012">
    <property type="entry name" value="CD163 molecule like 1"/>
    <property type="match status" value="3"/>
</dbReference>
<feature type="disulfide bond" evidence="7">
    <location>
        <begin position="1757"/>
        <end position="1821"/>
    </location>
</feature>
<reference evidence="10" key="1">
    <citation type="submission" date="2025-08" db="UniProtKB">
        <authorList>
            <consortium name="RefSeq"/>
        </authorList>
    </citation>
    <scope>IDENTIFICATION</scope>
    <source>
        <tissue evidence="10">Lung</tissue>
    </source>
</reference>
<feature type="domain" description="SRCR" evidence="8">
    <location>
        <begin position="26"/>
        <end position="126"/>
    </location>
</feature>
<feature type="disulfide bond" evidence="7">
    <location>
        <begin position="590"/>
        <end position="651"/>
    </location>
</feature>
<feature type="disulfide bond" evidence="7">
    <location>
        <begin position="826"/>
        <end position="836"/>
    </location>
</feature>
<dbReference type="PANTHER" id="PTHR19331:SF468">
    <property type="entry name" value="SCAVENGER RECEPTOR CYSTEINE-RICH TYPE 1 PROTEIN M160"/>
    <property type="match status" value="1"/>
</dbReference>
<feature type="domain" description="SRCR" evidence="8">
    <location>
        <begin position="757"/>
        <end position="857"/>
    </location>
</feature>
<feature type="disulfide bond" evidence="7">
    <location>
        <begin position="996"/>
        <end position="1060"/>
    </location>
</feature>
<dbReference type="Pfam" id="PF00530">
    <property type="entry name" value="SRCR"/>
    <property type="match status" value="19"/>
</dbReference>
<dbReference type="FunFam" id="3.10.250.10:FF:000004">
    <property type="entry name" value="Scavenger receptor cysteine-rich type 1 protein M130"/>
    <property type="match status" value="8"/>
</dbReference>
<feature type="domain" description="SRCR" evidence="8">
    <location>
        <begin position="128"/>
        <end position="228"/>
    </location>
</feature>
<dbReference type="Gene3D" id="3.10.250.10">
    <property type="entry name" value="SRCR-like domain"/>
    <property type="match status" value="19"/>
</dbReference>
<feature type="disulfide bond" evidence="7">
    <location>
        <begin position="1411"/>
        <end position="1475"/>
    </location>
</feature>
<dbReference type="GO" id="GO:0016020">
    <property type="term" value="C:membrane"/>
    <property type="evidence" value="ECO:0007669"/>
    <property type="project" value="InterPro"/>
</dbReference>
<protein>
    <submittedName>
        <fullName evidence="10">Antigen WC1.1-like</fullName>
    </submittedName>
</protein>
<feature type="domain" description="SRCR" evidence="8">
    <location>
        <begin position="1076"/>
        <end position="1176"/>
    </location>
</feature>